<dbReference type="AlphaFoldDB" id="A0A426ZDX9"/>
<feature type="region of interest" description="Disordered" evidence="1">
    <location>
        <begin position="72"/>
        <end position="131"/>
    </location>
</feature>
<comment type="caution">
    <text evidence="2">The sequence shown here is derived from an EMBL/GenBank/DDBJ whole genome shotgun (WGS) entry which is preliminary data.</text>
</comment>
<reference evidence="2 3" key="1">
    <citation type="journal article" date="2014" name="Agronomy (Basel)">
        <title>A Draft Genome Sequence for Ensete ventricosum, the Drought-Tolerant Tree Against Hunger.</title>
        <authorList>
            <person name="Harrison J."/>
            <person name="Moore K.A."/>
            <person name="Paszkiewicz K."/>
            <person name="Jones T."/>
            <person name="Grant M."/>
            <person name="Ambacheew D."/>
            <person name="Muzemil S."/>
            <person name="Studholme D.J."/>
        </authorList>
    </citation>
    <scope>NUCLEOTIDE SEQUENCE [LARGE SCALE GENOMIC DNA]</scope>
</reference>
<dbReference type="EMBL" id="AMZH03007093">
    <property type="protein sequence ID" value="RRT62170.1"/>
    <property type="molecule type" value="Genomic_DNA"/>
</dbReference>
<accession>A0A426ZDX9</accession>
<name>A0A426ZDX9_ENSVE</name>
<evidence type="ECO:0000313" key="2">
    <source>
        <dbReference type="EMBL" id="RRT62170.1"/>
    </source>
</evidence>
<gene>
    <name evidence="2" type="ORF">B296_00040372</name>
</gene>
<dbReference type="Proteomes" id="UP000287651">
    <property type="component" value="Unassembled WGS sequence"/>
</dbReference>
<protein>
    <submittedName>
        <fullName evidence="2">Uncharacterized protein</fullName>
    </submittedName>
</protein>
<sequence>MPTYTATPSCLEIRAQPFPCVVCLIRRFHAMHMEQLNNIKSSEPLRYQALLQISCEGHRGISLDRLGLRKPKEEETSFLGEDREQRRRNTFKSASLAADGGDAAEQLGVESPPVPRQAGTGTRGGGGRPPTMTTVLTAVNAVLEILLASSSFAHGR</sequence>
<proteinExistence type="predicted"/>
<evidence type="ECO:0000256" key="1">
    <source>
        <dbReference type="SAM" id="MobiDB-lite"/>
    </source>
</evidence>
<feature type="compositionally biased region" description="Low complexity" evidence="1">
    <location>
        <begin position="93"/>
        <end position="104"/>
    </location>
</feature>
<evidence type="ECO:0000313" key="3">
    <source>
        <dbReference type="Proteomes" id="UP000287651"/>
    </source>
</evidence>
<feature type="compositionally biased region" description="Basic and acidic residues" evidence="1">
    <location>
        <begin position="72"/>
        <end position="87"/>
    </location>
</feature>
<organism evidence="2 3">
    <name type="scientific">Ensete ventricosum</name>
    <name type="common">Abyssinian banana</name>
    <name type="synonym">Musa ensete</name>
    <dbReference type="NCBI Taxonomy" id="4639"/>
    <lineage>
        <taxon>Eukaryota</taxon>
        <taxon>Viridiplantae</taxon>
        <taxon>Streptophyta</taxon>
        <taxon>Embryophyta</taxon>
        <taxon>Tracheophyta</taxon>
        <taxon>Spermatophyta</taxon>
        <taxon>Magnoliopsida</taxon>
        <taxon>Liliopsida</taxon>
        <taxon>Zingiberales</taxon>
        <taxon>Musaceae</taxon>
        <taxon>Ensete</taxon>
    </lineage>
</organism>